<dbReference type="Gene3D" id="1.25.10.10">
    <property type="entry name" value="Leucine-rich Repeat Variant"/>
    <property type="match status" value="1"/>
</dbReference>
<organism evidence="5 6">
    <name type="scientific">Saccoglossus kowalevskii</name>
    <name type="common">Acorn worm</name>
    <dbReference type="NCBI Taxonomy" id="10224"/>
    <lineage>
        <taxon>Eukaryota</taxon>
        <taxon>Metazoa</taxon>
        <taxon>Hemichordata</taxon>
        <taxon>Enteropneusta</taxon>
        <taxon>Harrimaniidae</taxon>
        <taxon>Saccoglossus</taxon>
    </lineage>
</organism>
<gene>
    <name evidence="6" type="primary">LOC100376217</name>
</gene>
<reference evidence="6" key="1">
    <citation type="submission" date="2025-08" db="UniProtKB">
        <authorList>
            <consortium name="RefSeq"/>
        </authorList>
    </citation>
    <scope>IDENTIFICATION</scope>
    <source>
        <tissue evidence="6">Testes</tissue>
    </source>
</reference>
<dbReference type="GeneID" id="100376217"/>
<dbReference type="PROSITE" id="PS50176">
    <property type="entry name" value="ARM_REPEAT"/>
    <property type="match status" value="1"/>
</dbReference>
<comment type="similarity">
    <text evidence="1">Belongs to the importin alpha family.</text>
</comment>
<protein>
    <submittedName>
        <fullName evidence="6">Importin subunit alpha-1-like</fullName>
    </submittedName>
</protein>
<dbReference type="InterPro" id="IPR016024">
    <property type="entry name" value="ARM-type_fold"/>
</dbReference>
<evidence type="ECO:0000256" key="2">
    <source>
        <dbReference type="ARBA" id="ARBA00022448"/>
    </source>
</evidence>
<evidence type="ECO:0000256" key="3">
    <source>
        <dbReference type="ARBA" id="ARBA00022927"/>
    </source>
</evidence>
<proteinExistence type="inferred from homology"/>
<keyword evidence="2" id="KW-0813">Transport</keyword>
<feature type="repeat" description="ARM" evidence="4">
    <location>
        <begin position="51"/>
        <end position="95"/>
    </location>
</feature>
<dbReference type="RefSeq" id="XP_006818065.1">
    <property type="nucleotide sequence ID" value="XM_006818002.1"/>
</dbReference>
<dbReference type="PANTHER" id="PTHR23316">
    <property type="entry name" value="IMPORTIN ALPHA"/>
    <property type="match status" value="1"/>
</dbReference>
<keyword evidence="3" id="KW-0653">Protein transport</keyword>
<dbReference type="InterPro" id="IPR000225">
    <property type="entry name" value="Armadillo"/>
</dbReference>
<evidence type="ECO:0000256" key="4">
    <source>
        <dbReference type="PROSITE-ProRule" id="PRU00259"/>
    </source>
</evidence>
<evidence type="ECO:0000313" key="5">
    <source>
        <dbReference type="Proteomes" id="UP000694865"/>
    </source>
</evidence>
<name>A0ABM0MDH4_SACKO</name>
<evidence type="ECO:0000313" key="6">
    <source>
        <dbReference type="RefSeq" id="XP_006818065.1"/>
    </source>
</evidence>
<sequence>MQRHIVITRYLTTIGQFTEVYRPNVVQSAAFALSNLARGQGANTSILMEAGIVPLLLKHLVITKDNMAVLSEVAWVLTYLAARKEHEPALVSEGIIPKLVDLLVQLSKQKPHHAQAVTPLLRCLGNICSGPDEYSAMATENGTLMPALHLYLNSDHRHIKKETLWVLTNMTG</sequence>
<keyword evidence="5" id="KW-1185">Reference proteome</keyword>
<evidence type="ECO:0000256" key="1">
    <source>
        <dbReference type="ARBA" id="ARBA00010394"/>
    </source>
</evidence>
<accession>A0ABM0MDH4</accession>
<dbReference type="Proteomes" id="UP000694865">
    <property type="component" value="Unplaced"/>
</dbReference>
<dbReference type="SMART" id="SM00185">
    <property type="entry name" value="ARM"/>
    <property type="match status" value="3"/>
</dbReference>
<dbReference type="Pfam" id="PF00514">
    <property type="entry name" value="Arm"/>
    <property type="match status" value="1"/>
</dbReference>
<dbReference type="InterPro" id="IPR011989">
    <property type="entry name" value="ARM-like"/>
</dbReference>
<dbReference type="SUPFAM" id="SSF48371">
    <property type="entry name" value="ARM repeat"/>
    <property type="match status" value="1"/>
</dbReference>